<dbReference type="Pfam" id="PF01225">
    <property type="entry name" value="Mur_ligase"/>
    <property type="match status" value="1"/>
</dbReference>
<accession>A0ABY9QC60</accession>
<evidence type="ECO:0000256" key="1">
    <source>
        <dbReference type="ARBA" id="ARBA00022490"/>
    </source>
</evidence>
<proteinExistence type="inferred from homology"/>
<dbReference type="Pfam" id="PF08245">
    <property type="entry name" value="Mur_ligase_M"/>
    <property type="match status" value="1"/>
</dbReference>
<organism evidence="15 16">
    <name type="scientific">Geobacillus thermodenitrificans</name>
    <dbReference type="NCBI Taxonomy" id="33940"/>
    <lineage>
        <taxon>Bacteria</taxon>
        <taxon>Bacillati</taxon>
        <taxon>Bacillota</taxon>
        <taxon>Bacilli</taxon>
        <taxon>Bacillales</taxon>
        <taxon>Anoxybacillaceae</taxon>
        <taxon>Geobacillus</taxon>
    </lineage>
</organism>
<dbReference type="RefSeq" id="WP_029761553.1">
    <property type="nucleotide sequence ID" value="NZ_CP017694.1"/>
</dbReference>
<name>A0ABY9QC60_GEOTD</name>
<keyword evidence="16" id="KW-1185">Reference proteome</keyword>
<evidence type="ECO:0000256" key="8">
    <source>
        <dbReference type="ARBA" id="ARBA00023306"/>
    </source>
</evidence>
<dbReference type="GO" id="GO:0047480">
    <property type="term" value="F:UDP-N-acetylmuramoyl-tripeptide-D-alanyl-D-alanine ligase activity"/>
    <property type="evidence" value="ECO:0007669"/>
    <property type="project" value="UniProtKB-EC"/>
</dbReference>
<comment type="subcellular location">
    <subcellularLocation>
        <location evidence="10 11">Cytoplasm</location>
    </subcellularLocation>
</comment>
<dbReference type="PANTHER" id="PTHR43024">
    <property type="entry name" value="UDP-N-ACETYLMURAMOYL-TRIPEPTIDE--D-ALANYL-D-ALANINE LIGASE"/>
    <property type="match status" value="1"/>
</dbReference>
<dbReference type="Gene3D" id="3.40.1390.10">
    <property type="entry name" value="MurE/MurF, N-terminal domain"/>
    <property type="match status" value="1"/>
</dbReference>
<dbReference type="InterPro" id="IPR004101">
    <property type="entry name" value="Mur_ligase_C"/>
</dbReference>
<dbReference type="GeneID" id="87622212"/>
<evidence type="ECO:0000313" key="16">
    <source>
        <dbReference type="Proteomes" id="UP001297580"/>
    </source>
</evidence>
<evidence type="ECO:0000256" key="7">
    <source>
        <dbReference type="ARBA" id="ARBA00022984"/>
    </source>
</evidence>
<keyword evidence="2 10" id="KW-0436">Ligase</keyword>
<keyword evidence="3 10" id="KW-0132">Cell division</keyword>
<comment type="function">
    <text evidence="10 11">Involved in cell wall formation. Catalyzes the final step in the synthesis of UDP-N-acetylmuramoyl-pentapeptide, the precursor of murein.</text>
</comment>
<dbReference type="InterPro" id="IPR036565">
    <property type="entry name" value="Mur-like_cat_sf"/>
</dbReference>
<keyword evidence="6 10" id="KW-0133">Cell shape</keyword>
<evidence type="ECO:0000256" key="11">
    <source>
        <dbReference type="RuleBase" id="RU004136"/>
    </source>
</evidence>
<dbReference type="InterPro" id="IPR005863">
    <property type="entry name" value="UDP-N-AcMur_synth"/>
</dbReference>
<feature type="domain" description="Mur ligase central" evidence="14">
    <location>
        <begin position="111"/>
        <end position="298"/>
    </location>
</feature>
<dbReference type="InterPro" id="IPR035911">
    <property type="entry name" value="MurE/MurF_N"/>
</dbReference>
<feature type="domain" description="Mur ligase N-terminal catalytic" evidence="12">
    <location>
        <begin position="27"/>
        <end position="101"/>
    </location>
</feature>
<feature type="domain" description="Mur ligase C-terminal" evidence="13">
    <location>
        <begin position="320"/>
        <end position="446"/>
    </location>
</feature>
<evidence type="ECO:0000256" key="3">
    <source>
        <dbReference type="ARBA" id="ARBA00022618"/>
    </source>
</evidence>
<dbReference type="EMBL" id="CP133461">
    <property type="protein sequence ID" value="WMV76495.1"/>
    <property type="molecule type" value="Genomic_DNA"/>
</dbReference>
<dbReference type="Gene3D" id="3.90.190.20">
    <property type="entry name" value="Mur ligase, C-terminal domain"/>
    <property type="match status" value="1"/>
</dbReference>
<reference evidence="15 16" key="1">
    <citation type="submission" date="2023-08" db="EMBL/GenBank/DDBJ databases">
        <title>Complete genome sequence of Geobacillus thermodenitrificans K1041, a genetically tractable strain representative of the genus Geobacillus.</title>
        <authorList>
            <person name="Kani S."/>
            <person name="Suzuki H."/>
        </authorList>
    </citation>
    <scope>NUCLEOTIDE SEQUENCE [LARGE SCALE GENOMIC DNA]</scope>
    <source>
        <strain evidence="15 16">K1041</strain>
    </source>
</reference>
<dbReference type="SUPFAM" id="SSF63418">
    <property type="entry name" value="MurE/MurF N-terminal domain"/>
    <property type="match status" value="1"/>
</dbReference>
<evidence type="ECO:0000256" key="5">
    <source>
        <dbReference type="ARBA" id="ARBA00022840"/>
    </source>
</evidence>
<dbReference type="PANTHER" id="PTHR43024:SF1">
    <property type="entry name" value="UDP-N-ACETYLMURAMOYL-TRIPEPTIDE--D-ALANYL-D-ALANINE LIGASE"/>
    <property type="match status" value="1"/>
</dbReference>
<evidence type="ECO:0000259" key="13">
    <source>
        <dbReference type="Pfam" id="PF02875"/>
    </source>
</evidence>
<dbReference type="EC" id="6.3.2.10" evidence="10 11"/>
<sequence>MMKRTVQQIAEMTGGRYANPEWGNIAVSGVSTDTRTIQAGNLYVPLLGETFNGHAFVEEAAQKGAAAVLWAEAEGTPPESVPAIVVDDTLSALQRLAARYREQLGLKVVGVTGSNGKTTTKDMIAALLSSQYRVQKTEGNLNNHIGVPLTLLALEEGTDIAVVEMGMSGFGEIEQLTTIARPNAAVITNIGEAHLQELGSREGIAKAKLEILSGLQGDGLFVYHGDEPLLAELVPSLPLPQHVVTFGEGEDNDYYPTTVRIEAAGTSFVINELPRQTLFIPVLGKHHVYNALAAIAVARFFGVSWENIAAALSRLQVTRMRTEVVKTKRGFTVINDAYNASPTSMRAALMLLTELDGYRKKIAVLGDMLELGDKEVEFHQAIGEMLRPEMVDYVFTYGPLARHIATAATPFFDQGQVKAFDDKAALAEAVLSVATPDDIVLLKASRGMRLEELLGYWGEN</sequence>
<evidence type="ECO:0000313" key="15">
    <source>
        <dbReference type="EMBL" id="WMV76495.1"/>
    </source>
</evidence>
<dbReference type="InterPro" id="IPR000713">
    <property type="entry name" value="Mur_ligase_N"/>
</dbReference>
<keyword evidence="1 10" id="KW-0963">Cytoplasm</keyword>
<dbReference type="Proteomes" id="UP001297580">
    <property type="component" value="Chromosome"/>
</dbReference>
<evidence type="ECO:0000259" key="12">
    <source>
        <dbReference type="Pfam" id="PF01225"/>
    </source>
</evidence>
<dbReference type="NCBIfam" id="TIGR01143">
    <property type="entry name" value="murF"/>
    <property type="match status" value="1"/>
</dbReference>
<dbReference type="InterPro" id="IPR013221">
    <property type="entry name" value="Mur_ligase_cen"/>
</dbReference>
<keyword evidence="5 10" id="KW-0067">ATP-binding</keyword>
<comment type="catalytic activity">
    <reaction evidence="10 11">
        <text>D-alanyl-D-alanine + UDP-N-acetyl-alpha-D-muramoyl-L-alanyl-gamma-D-glutamyl-meso-2,6-diaminopimelate + ATP = UDP-N-acetyl-alpha-D-muramoyl-L-alanyl-gamma-D-glutamyl-meso-2,6-diaminopimeloyl-D-alanyl-D-alanine + ADP + phosphate + H(+)</text>
        <dbReference type="Rhea" id="RHEA:28374"/>
        <dbReference type="ChEBI" id="CHEBI:15378"/>
        <dbReference type="ChEBI" id="CHEBI:30616"/>
        <dbReference type="ChEBI" id="CHEBI:43474"/>
        <dbReference type="ChEBI" id="CHEBI:57822"/>
        <dbReference type="ChEBI" id="CHEBI:61386"/>
        <dbReference type="ChEBI" id="CHEBI:83905"/>
        <dbReference type="ChEBI" id="CHEBI:456216"/>
        <dbReference type="EC" id="6.3.2.10"/>
    </reaction>
</comment>
<evidence type="ECO:0000256" key="4">
    <source>
        <dbReference type="ARBA" id="ARBA00022741"/>
    </source>
</evidence>
<gene>
    <name evidence="10 15" type="primary">murF</name>
    <name evidence="15" type="ORF">HSX42_01250</name>
</gene>
<evidence type="ECO:0000259" key="14">
    <source>
        <dbReference type="Pfam" id="PF08245"/>
    </source>
</evidence>
<dbReference type="InterPro" id="IPR051046">
    <property type="entry name" value="MurCDEF_CellWall_CoF430Synth"/>
</dbReference>
<dbReference type="Pfam" id="PF02875">
    <property type="entry name" value="Mur_ligase_C"/>
    <property type="match status" value="1"/>
</dbReference>
<keyword evidence="8 10" id="KW-0131">Cell cycle</keyword>
<dbReference type="SUPFAM" id="SSF53244">
    <property type="entry name" value="MurD-like peptide ligases, peptide-binding domain"/>
    <property type="match status" value="1"/>
</dbReference>
<evidence type="ECO:0000256" key="9">
    <source>
        <dbReference type="ARBA" id="ARBA00023316"/>
    </source>
</evidence>
<dbReference type="InterPro" id="IPR036615">
    <property type="entry name" value="Mur_ligase_C_dom_sf"/>
</dbReference>
<dbReference type="HAMAP" id="MF_02019">
    <property type="entry name" value="MurF"/>
    <property type="match status" value="1"/>
</dbReference>
<evidence type="ECO:0000256" key="6">
    <source>
        <dbReference type="ARBA" id="ARBA00022960"/>
    </source>
</evidence>
<evidence type="ECO:0000256" key="2">
    <source>
        <dbReference type="ARBA" id="ARBA00022598"/>
    </source>
</evidence>
<keyword evidence="9 10" id="KW-0961">Cell wall biogenesis/degradation</keyword>
<feature type="binding site" evidence="10">
    <location>
        <begin position="113"/>
        <end position="119"/>
    </location>
    <ligand>
        <name>ATP</name>
        <dbReference type="ChEBI" id="CHEBI:30616"/>
    </ligand>
</feature>
<comment type="pathway">
    <text evidence="10 11">Cell wall biogenesis; peptidoglycan biosynthesis.</text>
</comment>
<evidence type="ECO:0000256" key="10">
    <source>
        <dbReference type="HAMAP-Rule" id="MF_02019"/>
    </source>
</evidence>
<protein>
    <recommendedName>
        <fullName evidence="10 11">UDP-N-acetylmuramoyl-tripeptide--D-alanyl-D-alanine ligase</fullName>
        <ecNumber evidence="10 11">6.3.2.10</ecNumber>
    </recommendedName>
    <alternativeName>
        <fullName evidence="10">D-alanyl-D-alanine-adding enzyme</fullName>
    </alternativeName>
</protein>
<comment type="similarity">
    <text evidence="10">Belongs to the MurCDEF family. MurF subfamily.</text>
</comment>
<keyword evidence="4 10" id="KW-0547">Nucleotide-binding</keyword>
<dbReference type="SUPFAM" id="SSF53623">
    <property type="entry name" value="MurD-like peptide ligases, catalytic domain"/>
    <property type="match status" value="1"/>
</dbReference>
<dbReference type="Gene3D" id="3.40.1190.10">
    <property type="entry name" value="Mur-like, catalytic domain"/>
    <property type="match status" value="1"/>
</dbReference>
<keyword evidence="7 10" id="KW-0573">Peptidoglycan synthesis</keyword>